<dbReference type="InterPro" id="IPR046053">
    <property type="entry name" value="DUF6011"/>
</dbReference>
<accession>A0A0E3PRQ3</accession>
<dbReference type="AlphaFoldDB" id="A0A0E3PRQ3"/>
<evidence type="ECO:0000313" key="1">
    <source>
        <dbReference type="EMBL" id="AKB37384.1"/>
    </source>
</evidence>
<gene>
    <name evidence="1" type="ORF">MSSAC_2794</name>
</gene>
<protein>
    <submittedName>
        <fullName evidence="1">Uncharacterized protein</fullName>
    </submittedName>
</protein>
<reference evidence="1 2" key="1">
    <citation type="submission" date="2014-07" db="EMBL/GenBank/DDBJ databases">
        <title>Methanogenic archaea and the global carbon cycle.</title>
        <authorList>
            <person name="Henriksen J.R."/>
            <person name="Luke J."/>
            <person name="Reinhart S."/>
            <person name="Benedict M.N."/>
            <person name="Youngblut N.D."/>
            <person name="Metcalf M.E."/>
            <person name="Whitaker R.J."/>
            <person name="Metcalf W.W."/>
        </authorList>
    </citation>
    <scope>NUCLEOTIDE SEQUENCE [LARGE SCALE GENOMIC DNA]</scope>
    <source>
        <strain evidence="1 2">C2J</strain>
    </source>
</reference>
<dbReference type="HOGENOM" id="CLU_124260_0_0_2"/>
<dbReference type="PATRIC" id="fig|1434118.4.peg.3627"/>
<evidence type="ECO:0000313" key="2">
    <source>
        <dbReference type="Proteomes" id="UP000033123"/>
    </source>
</evidence>
<proteinExistence type="predicted"/>
<dbReference type="Proteomes" id="UP000033123">
    <property type="component" value="Chromosome"/>
</dbReference>
<dbReference type="KEGG" id="msj:MSSAC_2794"/>
<name>A0A0E3PRQ3_9EURY</name>
<sequence>MYGGTYVNTCKRCNRALKDPTSVERGYGPVCWKKTQVEDEQQEKICEPCSTIAYRGLANHTMREIRKRILQGNIQECSCGEPLETGEVRSYDHDDGYDLKGFGAPQWVYHECARCGHQLSIWKLRIDISDLEKLKPRNDAAVLQEAAP</sequence>
<dbReference type="Pfam" id="PF19474">
    <property type="entry name" value="DUF6011"/>
    <property type="match status" value="1"/>
</dbReference>
<organism evidence="1 2">
    <name type="scientific">Methanosarcina siciliae C2J</name>
    <dbReference type="NCBI Taxonomy" id="1434118"/>
    <lineage>
        <taxon>Archaea</taxon>
        <taxon>Methanobacteriati</taxon>
        <taxon>Methanobacteriota</taxon>
        <taxon>Stenosarchaea group</taxon>
        <taxon>Methanomicrobia</taxon>
        <taxon>Methanosarcinales</taxon>
        <taxon>Methanosarcinaceae</taxon>
        <taxon>Methanosarcina</taxon>
    </lineage>
</organism>
<dbReference type="EMBL" id="CP009508">
    <property type="protein sequence ID" value="AKB37384.1"/>
    <property type="molecule type" value="Genomic_DNA"/>
</dbReference>